<name>A0A1V5ZQF7_9BACT</name>
<dbReference type="EMBL" id="MWDB01000004">
    <property type="protein sequence ID" value="OQB42306.1"/>
    <property type="molecule type" value="Genomic_DNA"/>
</dbReference>
<gene>
    <name evidence="2" type="ORF">BWY04_00372</name>
</gene>
<dbReference type="Proteomes" id="UP000485621">
    <property type="component" value="Unassembled WGS sequence"/>
</dbReference>
<accession>A0A1V5ZQF7</accession>
<feature type="transmembrane region" description="Helical" evidence="1">
    <location>
        <begin position="190"/>
        <end position="211"/>
    </location>
</feature>
<dbReference type="AlphaFoldDB" id="A0A1V5ZQF7"/>
<organism evidence="2">
    <name type="scientific">candidate division CPR1 bacterium ADurb.Bin160</name>
    <dbReference type="NCBI Taxonomy" id="1852826"/>
    <lineage>
        <taxon>Bacteria</taxon>
        <taxon>candidate division CPR1</taxon>
    </lineage>
</organism>
<evidence type="ECO:0000256" key="1">
    <source>
        <dbReference type="SAM" id="Phobius"/>
    </source>
</evidence>
<feature type="transmembrane region" description="Helical" evidence="1">
    <location>
        <begin position="118"/>
        <end position="136"/>
    </location>
</feature>
<sequence length="212" mass="23205">MISHGFVIKSEIHFIPEYSILSIIKNACLKVVFLSITLKILSFGITIRVSTAFFIFANPSSACISLFLPSKLNGFVTTHIVKIPISFAIFAITGPAHVHVHHHIHNVMKTISVSCNMFFMSVSLSSAAFLPISGLAQAHKPFVRFNHILTFFDAKLLAKSCASVLIATKSTFSNHSLIILFTALFPQPPIHSTLIFAPGIKSGLISFIIILI</sequence>
<comment type="caution">
    <text evidence="2">The sequence shown here is derived from an EMBL/GenBank/DDBJ whole genome shotgun (WGS) entry which is preliminary data.</text>
</comment>
<feature type="transmembrane region" description="Helical" evidence="1">
    <location>
        <begin position="27"/>
        <end position="45"/>
    </location>
</feature>
<protein>
    <submittedName>
        <fullName evidence="2">Uncharacterized protein</fullName>
    </submittedName>
</protein>
<feature type="transmembrane region" description="Helical" evidence="1">
    <location>
        <begin position="80"/>
        <end position="98"/>
    </location>
</feature>
<proteinExistence type="predicted"/>
<keyword evidence="1" id="KW-0812">Transmembrane</keyword>
<evidence type="ECO:0000313" key="2">
    <source>
        <dbReference type="EMBL" id="OQB42306.1"/>
    </source>
</evidence>
<keyword evidence="1" id="KW-1133">Transmembrane helix</keyword>
<reference evidence="2" key="1">
    <citation type="submission" date="2017-02" db="EMBL/GenBank/DDBJ databases">
        <title>Delving into the versatile metabolic prowess of the omnipresent phylum Bacteroidetes.</title>
        <authorList>
            <person name="Nobu M.K."/>
            <person name="Mei R."/>
            <person name="Narihiro T."/>
            <person name="Kuroda K."/>
            <person name="Liu W.-T."/>
        </authorList>
    </citation>
    <scope>NUCLEOTIDE SEQUENCE</scope>
    <source>
        <strain evidence="2">ADurb.Bin160</strain>
    </source>
</reference>
<keyword evidence="1" id="KW-0472">Membrane</keyword>